<organism evidence="10 11">
    <name type="scientific">Kribbella amoyensis</name>
    <dbReference type="NCBI Taxonomy" id="996641"/>
    <lineage>
        <taxon>Bacteria</taxon>
        <taxon>Bacillati</taxon>
        <taxon>Actinomycetota</taxon>
        <taxon>Actinomycetes</taxon>
        <taxon>Propionibacteriales</taxon>
        <taxon>Kribbellaceae</taxon>
        <taxon>Kribbella</taxon>
    </lineage>
</organism>
<dbReference type="InterPro" id="IPR036890">
    <property type="entry name" value="HATPase_C_sf"/>
</dbReference>
<dbReference type="InterPro" id="IPR050482">
    <property type="entry name" value="Sensor_HK_TwoCompSys"/>
</dbReference>
<keyword evidence="11" id="KW-1185">Reference proteome</keyword>
<keyword evidence="7" id="KW-0067">ATP-binding</keyword>
<evidence type="ECO:0000256" key="5">
    <source>
        <dbReference type="ARBA" id="ARBA00022741"/>
    </source>
</evidence>
<keyword evidence="3" id="KW-0597">Phosphoprotein</keyword>
<dbReference type="GO" id="GO:0005524">
    <property type="term" value="F:ATP binding"/>
    <property type="evidence" value="ECO:0007669"/>
    <property type="project" value="UniProtKB-KW"/>
</dbReference>
<dbReference type="PANTHER" id="PTHR24421">
    <property type="entry name" value="NITRATE/NITRITE SENSOR PROTEIN NARX-RELATED"/>
    <property type="match status" value="1"/>
</dbReference>
<dbReference type="EMBL" id="VIVK01000003">
    <property type="protein sequence ID" value="TWD73403.1"/>
    <property type="molecule type" value="Genomic_DNA"/>
</dbReference>
<protein>
    <recommendedName>
        <fullName evidence="2">histidine kinase</fullName>
        <ecNumber evidence="2">2.7.13.3</ecNumber>
    </recommendedName>
</protein>
<dbReference type="GO" id="GO:0016020">
    <property type="term" value="C:membrane"/>
    <property type="evidence" value="ECO:0007669"/>
    <property type="project" value="InterPro"/>
</dbReference>
<accession>A0A561B3G1</accession>
<dbReference type="GO" id="GO:0000155">
    <property type="term" value="F:phosphorelay sensor kinase activity"/>
    <property type="evidence" value="ECO:0007669"/>
    <property type="project" value="InterPro"/>
</dbReference>
<dbReference type="Gene3D" id="3.30.565.10">
    <property type="entry name" value="Histidine kinase-like ATPase, C-terminal domain"/>
    <property type="match status" value="1"/>
</dbReference>
<keyword evidence="8" id="KW-0902">Two-component regulatory system</keyword>
<reference evidence="10 11" key="1">
    <citation type="submission" date="2019-06" db="EMBL/GenBank/DDBJ databases">
        <title>Sequencing the genomes of 1000 actinobacteria strains.</title>
        <authorList>
            <person name="Klenk H.-P."/>
        </authorList>
    </citation>
    <scope>NUCLEOTIDE SEQUENCE [LARGE SCALE GENOMIC DNA]</scope>
    <source>
        <strain evidence="10 11">DSM 24683</strain>
    </source>
</reference>
<evidence type="ECO:0000256" key="2">
    <source>
        <dbReference type="ARBA" id="ARBA00012438"/>
    </source>
</evidence>
<evidence type="ECO:0000256" key="6">
    <source>
        <dbReference type="ARBA" id="ARBA00022777"/>
    </source>
</evidence>
<proteinExistence type="predicted"/>
<evidence type="ECO:0000256" key="1">
    <source>
        <dbReference type="ARBA" id="ARBA00000085"/>
    </source>
</evidence>
<evidence type="ECO:0000313" key="11">
    <source>
        <dbReference type="Proteomes" id="UP000318380"/>
    </source>
</evidence>
<evidence type="ECO:0000259" key="9">
    <source>
        <dbReference type="Pfam" id="PF07730"/>
    </source>
</evidence>
<dbReference type="Gene3D" id="1.20.5.1930">
    <property type="match status" value="1"/>
</dbReference>
<evidence type="ECO:0000256" key="7">
    <source>
        <dbReference type="ARBA" id="ARBA00022840"/>
    </source>
</evidence>
<sequence length="264" mass="28073">MLLASLLLVAGGEAPATLIAPVVISGLAIAVSVWAVIRSRRQRREYEERLTAWAGEQAAQAERLRIARDLHDLVSHGLGLITIRAAVARRAGADSATGLNAALTDIEQVSRGTTTELRRMLNVLRSENGESAPLRPAETLDDLPAIIDEARDAGLRVTADLPELDDVSPGAQLTVCAVVREALNNTLRHCGPTRAHLAVRREDGVLQSSYRDEGPVDGWTAHLGGGHGLTGLHERVTALGGTLEARPERGGFVVIARLPDGLAE</sequence>
<dbReference type="SUPFAM" id="SSF55874">
    <property type="entry name" value="ATPase domain of HSP90 chaperone/DNA topoisomerase II/histidine kinase"/>
    <property type="match status" value="1"/>
</dbReference>
<dbReference type="AlphaFoldDB" id="A0A561B3G1"/>
<keyword evidence="5" id="KW-0547">Nucleotide-binding</keyword>
<dbReference type="EC" id="2.7.13.3" evidence="2"/>
<evidence type="ECO:0000256" key="3">
    <source>
        <dbReference type="ARBA" id="ARBA00022553"/>
    </source>
</evidence>
<feature type="domain" description="Signal transduction histidine kinase subgroup 3 dimerisation and phosphoacceptor" evidence="9">
    <location>
        <begin position="62"/>
        <end position="127"/>
    </location>
</feature>
<dbReference type="InterPro" id="IPR011712">
    <property type="entry name" value="Sig_transdc_His_kin_sub3_dim/P"/>
</dbReference>
<dbReference type="Pfam" id="PF07730">
    <property type="entry name" value="HisKA_3"/>
    <property type="match status" value="1"/>
</dbReference>
<gene>
    <name evidence="10" type="ORF">FB561_7292</name>
</gene>
<dbReference type="PANTHER" id="PTHR24421:SF10">
    <property type="entry name" value="NITRATE_NITRITE SENSOR PROTEIN NARQ"/>
    <property type="match status" value="1"/>
</dbReference>
<evidence type="ECO:0000256" key="8">
    <source>
        <dbReference type="ARBA" id="ARBA00023012"/>
    </source>
</evidence>
<dbReference type="GO" id="GO:0046983">
    <property type="term" value="F:protein dimerization activity"/>
    <property type="evidence" value="ECO:0007669"/>
    <property type="project" value="InterPro"/>
</dbReference>
<evidence type="ECO:0000256" key="4">
    <source>
        <dbReference type="ARBA" id="ARBA00022679"/>
    </source>
</evidence>
<comment type="catalytic activity">
    <reaction evidence="1">
        <text>ATP + protein L-histidine = ADP + protein N-phospho-L-histidine.</text>
        <dbReference type="EC" id="2.7.13.3"/>
    </reaction>
</comment>
<comment type="caution">
    <text evidence="10">The sequence shown here is derived from an EMBL/GenBank/DDBJ whole genome shotgun (WGS) entry which is preliminary data.</text>
</comment>
<keyword evidence="6 10" id="KW-0418">Kinase</keyword>
<name>A0A561B3G1_9ACTN</name>
<evidence type="ECO:0000313" key="10">
    <source>
        <dbReference type="EMBL" id="TWD73403.1"/>
    </source>
</evidence>
<dbReference type="Proteomes" id="UP000318380">
    <property type="component" value="Unassembled WGS sequence"/>
</dbReference>
<keyword evidence="4" id="KW-0808">Transferase</keyword>